<protein>
    <submittedName>
        <fullName evidence="2">Uncharacterized protein</fullName>
    </submittedName>
</protein>
<reference evidence="2" key="1">
    <citation type="submission" date="2014-09" db="EMBL/GenBank/DDBJ databases">
        <authorList>
            <person name="Magalhaes I.L.F."/>
            <person name="Oliveira U."/>
            <person name="Santos F.R."/>
            <person name="Vidigal T.H.D.A."/>
            <person name="Brescovit A.D."/>
            <person name="Santos A.J."/>
        </authorList>
    </citation>
    <scope>NUCLEOTIDE SEQUENCE</scope>
    <source>
        <tissue evidence="2">Shoot tissue taken approximately 20 cm above the soil surface</tissue>
    </source>
</reference>
<feature type="region of interest" description="Disordered" evidence="1">
    <location>
        <begin position="1"/>
        <end position="28"/>
    </location>
</feature>
<reference evidence="2" key="2">
    <citation type="journal article" date="2015" name="Data Brief">
        <title>Shoot transcriptome of the giant reed, Arundo donax.</title>
        <authorList>
            <person name="Barrero R.A."/>
            <person name="Guerrero F.D."/>
            <person name="Moolhuijzen P."/>
            <person name="Goolsby J.A."/>
            <person name="Tidwell J."/>
            <person name="Bellgard S.E."/>
            <person name="Bellgard M.I."/>
        </authorList>
    </citation>
    <scope>NUCLEOTIDE SEQUENCE</scope>
    <source>
        <tissue evidence="2">Shoot tissue taken approximately 20 cm above the soil surface</tissue>
    </source>
</reference>
<accession>A0A0A9ES27</accession>
<evidence type="ECO:0000313" key="2">
    <source>
        <dbReference type="EMBL" id="JAD98837.1"/>
    </source>
</evidence>
<dbReference type="EMBL" id="GBRH01199058">
    <property type="protein sequence ID" value="JAD98837.1"/>
    <property type="molecule type" value="Transcribed_RNA"/>
</dbReference>
<sequence>MHTTYTFQGRPYLPLRPQLSAPGDGISP</sequence>
<dbReference type="AlphaFoldDB" id="A0A0A9ES27"/>
<proteinExistence type="predicted"/>
<organism evidence="2">
    <name type="scientific">Arundo donax</name>
    <name type="common">Giant reed</name>
    <name type="synonym">Donax arundinaceus</name>
    <dbReference type="NCBI Taxonomy" id="35708"/>
    <lineage>
        <taxon>Eukaryota</taxon>
        <taxon>Viridiplantae</taxon>
        <taxon>Streptophyta</taxon>
        <taxon>Embryophyta</taxon>
        <taxon>Tracheophyta</taxon>
        <taxon>Spermatophyta</taxon>
        <taxon>Magnoliopsida</taxon>
        <taxon>Liliopsida</taxon>
        <taxon>Poales</taxon>
        <taxon>Poaceae</taxon>
        <taxon>PACMAD clade</taxon>
        <taxon>Arundinoideae</taxon>
        <taxon>Arundineae</taxon>
        <taxon>Arundo</taxon>
    </lineage>
</organism>
<name>A0A0A9ES27_ARUDO</name>
<evidence type="ECO:0000256" key="1">
    <source>
        <dbReference type="SAM" id="MobiDB-lite"/>
    </source>
</evidence>